<evidence type="ECO:0000259" key="1">
    <source>
        <dbReference type="PROSITE" id="PS51094"/>
    </source>
</evidence>
<name>A0A1H4A4K7_SELRU</name>
<accession>A0A1H4A4K7</accession>
<dbReference type="Gene3D" id="3.40.930.10">
    <property type="entry name" value="Mannitol-specific EII, Chain A"/>
    <property type="match status" value="1"/>
</dbReference>
<evidence type="ECO:0000313" key="3">
    <source>
        <dbReference type="Proteomes" id="UP000183469"/>
    </source>
</evidence>
<protein>
    <submittedName>
        <fullName evidence="2">PTS system, galactitol-specific IIA component</fullName>
    </submittedName>
</protein>
<sequence length="156" mass="17141">MQEVFFQEDLVLPEITVNNSNEAIKQTGEVLHKAGFVSEEYVESVLKRESSFPTGLQLAGLALAIPHATPEGNVAKNGIAVGRLTTPVYFQSMENPEKEVAAEYIFMLALKDSERHLEVLKQLFASLQKPSVIAALKGAKTKAEIMSVVEHNFLAQ</sequence>
<proteinExistence type="predicted"/>
<evidence type="ECO:0000313" key="2">
    <source>
        <dbReference type="EMBL" id="SEA30482.1"/>
    </source>
</evidence>
<gene>
    <name evidence="2" type="ORF">SAMN05660648_02702</name>
</gene>
<dbReference type="AlphaFoldDB" id="A0A1H4A4K7"/>
<dbReference type="EMBL" id="FNQG01000014">
    <property type="protein sequence ID" value="SEA30482.1"/>
    <property type="molecule type" value="Genomic_DNA"/>
</dbReference>
<dbReference type="InterPro" id="IPR051541">
    <property type="entry name" value="PTS_SugarTrans_NitroReg"/>
</dbReference>
<reference evidence="2 3" key="1">
    <citation type="submission" date="2016-10" db="EMBL/GenBank/DDBJ databases">
        <authorList>
            <person name="de Groot N.N."/>
        </authorList>
    </citation>
    <scope>NUCLEOTIDE SEQUENCE [LARGE SCALE GENOMIC DNA]</scope>
    <source>
        <strain evidence="2 3">DSM 2872</strain>
    </source>
</reference>
<dbReference type="SUPFAM" id="SSF55804">
    <property type="entry name" value="Phoshotransferase/anion transport protein"/>
    <property type="match status" value="1"/>
</dbReference>
<dbReference type="InterPro" id="IPR002178">
    <property type="entry name" value="PTS_EIIA_type-2_dom"/>
</dbReference>
<feature type="domain" description="PTS EIIA type-2" evidence="1">
    <location>
        <begin position="4"/>
        <end position="152"/>
    </location>
</feature>
<dbReference type="InterPro" id="IPR016152">
    <property type="entry name" value="PTrfase/Anion_transptr"/>
</dbReference>
<dbReference type="Proteomes" id="UP000183469">
    <property type="component" value="Unassembled WGS sequence"/>
</dbReference>
<dbReference type="OrthoDB" id="1634238at2"/>
<dbReference type="Pfam" id="PF00359">
    <property type="entry name" value="PTS_EIIA_2"/>
    <property type="match status" value="1"/>
</dbReference>
<dbReference type="RefSeq" id="WP_074673255.1">
    <property type="nucleotide sequence ID" value="NZ_FNQG01000014.1"/>
</dbReference>
<dbReference type="PANTHER" id="PTHR47738:SF3">
    <property type="entry name" value="PHOSPHOTRANSFERASE SYSTEM MANNITOL_FRUCTOSE-SPECIFIC IIA DOMAIN CONTAINING PROTEIN"/>
    <property type="match status" value="1"/>
</dbReference>
<organism evidence="2 3">
    <name type="scientific">Selenomonas ruminantium</name>
    <dbReference type="NCBI Taxonomy" id="971"/>
    <lineage>
        <taxon>Bacteria</taxon>
        <taxon>Bacillati</taxon>
        <taxon>Bacillota</taxon>
        <taxon>Negativicutes</taxon>
        <taxon>Selenomonadales</taxon>
        <taxon>Selenomonadaceae</taxon>
        <taxon>Selenomonas</taxon>
    </lineage>
</organism>
<dbReference type="PROSITE" id="PS51094">
    <property type="entry name" value="PTS_EIIA_TYPE_2"/>
    <property type="match status" value="1"/>
</dbReference>
<dbReference type="PANTHER" id="PTHR47738">
    <property type="entry name" value="PTS SYSTEM FRUCTOSE-LIKE EIIA COMPONENT-RELATED"/>
    <property type="match status" value="1"/>
</dbReference>
<dbReference type="CDD" id="cd00211">
    <property type="entry name" value="PTS_IIA_fru"/>
    <property type="match status" value="1"/>
</dbReference>